<reference evidence="1" key="1">
    <citation type="submission" date="2020-05" db="EMBL/GenBank/DDBJ databases">
        <authorList>
            <person name="Chiriac C."/>
            <person name="Salcher M."/>
            <person name="Ghai R."/>
            <person name="Kavagutti S V."/>
        </authorList>
    </citation>
    <scope>NUCLEOTIDE SEQUENCE</scope>
</reference>
<organism evidence="1">
    <name type="scientific">freshwater metagenome</name>
    <dbReference type="NCBI Taxonomy" id="449393"/>
    <lineage>
        <taxon>unclassified sequences</taxon>
        <taxon>metagenomes</taxon>
        <taxon>ecological metagenomes</taxon>
    </lineage>
</organism>
<accession>A0A6J6D419</accession>
<gene>
    <name evidence="1" type="ORF">UFOPK1358_02048</name>
</gene>
<protein>
    <submittedName>
        <fullName evidence="1">Unannotated protein</fullName>
    </submittedName>
</protein>
<dbReference type="AlphaFoldDB" id="A0A6J6D419"/>
<sequence length="79" mass="8309">MSALLPDGSYDAFVIDLIEESTDDGQLQTFVELTIVAGDHKGLVLQVATASSIGSFEDILGMPATLTVADGTPQVRIDK</sequence>
<dbReference type="EMBL" id="CAEZSF010000306">
    <property type="protein sequence ID" value="CAB4558124.1"/>
    <property type="molecule type" value="Genomic_DNA"/>
</dbReference>
<name>A0A6J6D419_9ZZZZ</name>
<proteinExistence type="predicted"/>
<evidence type="ECO:0000313" key="1">
    <source>
        <dbReference type="EMBL" id="CAB4558124.1"/>
    </source>
</evidence>